<dbReference type="Proteomes" id="UP000017820">
    <property type="component" value="Unassembled WGS sequence"/>
</dbReference>
<dbReference type="PATRIC" id="fig|1353533.3.peg.3861"/>
<dbReference type="InterPro" id="IPR025110">
    <property type="entry name" value="AMP-bd_C"/>
</dbReference>
<dbReference type="GO" id="GO:0003824">
    <property type="term" value="F:catalytic activity"/>
    <property type="evidence" value="ECO:0007669"/>
    <property type="project" value="InterPro"/>
</dbReference>
<dbReference type="FunFam" id="3.30.300.30:FF:000015">
    <property type="entry name" value="Nonribosomal peptide synthase SidD"/>
    <property type="match status" value="2"/>
</dbReference>
<keyword evidence="3" id="KW-0597">Phosphoprotein</keyword>
<evidence type="ECO:0000259" key="4">
    <source>
        <dbReference type="PROSITE" id="PS50075"/>
    </source>
</evidence>
<dbReference type="GO" id="GO:0005737">
    <property type="term" value="C:cytoplasm"/>
    <property type="evidence" value="ECO:0007669"/>
    <property type="project" value="TreeGrafter"/>
</dbReference>
<dbReference type="Pfam" id="PF18563">
    <property type="entry name" value="TubC_N"/>
    <property type="match status" value="1"/>
</dbReference>
<evidence type="ECO:0000313" key="6">
    <source>
        <dbReference type="Proteomes" id="UP000017820"/>
    </source>
</evidence>
<dbReference type="Gene3D" id="3.40.50.12780">
    <property type="entry name" value="N-terminal domain of ligase-like"/>
    <property type="match status" value="2"/>
</dbReference>
<dbReference type="InterPro" id="IPR020806">
    <property type="entry name" value="PKS_PP-bd"/>
</dbReference>
<dbReference type="InterPro" id="IPR042099">
    <property type="entry name" value="ANL_N_sf"/>
</dbReference>
<dbReference type="InterPro" id="IPR045851">
    <property type="entry name" value="AMP-bd_C_sf"/>
</dbReference>
<dbReference type="PANTHER" id="PTHR45527">
    <property type="entry name" value="NONRIBOSOMAL PEPTIDE SYNTHETASE"/>
    <property type="match status" value="1"/>
</dbReference>
<dbReference type="InterPro" id="IPR041464">
    <property type="entry name" value="TubC_N"/>
</dbReference>
<dbReference type="InterPro" id="IPR001242">
    <property type="entry name" value="Condensation_dom"/>
</dbReference>
<comment type="caution">
    <text evidence="5">The sequence shown here is derived from an EMBL/GenBank/DDBJ whole genome shotgun (WGS) entry which is preliminary data.</text>
</comment>
<dbReference type="PROSITE" id="PS50075">
    <property type="entry name" value="CARRIER"/>
    <property type="match status" value="3"/>
</dbReference>
<name>V4J9N3_PSEL2</name>
<dbReference type="RefSeq" id="WP_023400717.1">
    <property type="nucleotide sequence ID" value="NZ_AUSV01000090.1"/>
</dbReference>
<organism evidence="5 6">
    <name type="scientific">Pseudoalteromonas luteoviolacea (strain 2ta16)</name>
    <dbReference type="NCBI Taxonomy" id="1353533"/>
    <lineage>
        <taxon>Bacteria</taxon>
        <taxon>Pseudomonadati</taxon>
        <taxon>Pseudomonadota</taxon>
        <taxon>Gammaproteobacteria</taxon>
        <taxon>Alteromonadales</taxon>
        <taxon>Pseudoalteromonadaceae</taxon>
        <taxon>Pseudoalteromonas</taxon>
    </lineage>
</organism>
<dbReference type="InterPro" id="IPR023213">
    <property type="entry name" value="CAT-like_dom_sf"/>
</dbReference>
<feature type="domain" description="Carrier" evidence="4">
    <location>
        <begin position="3202"/>
        <end position="3277"/>
    </location>
</feature>
<dbReference type="EMBL" id="AUSV01000090">
    <property type="protein sequence ID" value="ESP91897.1"/>
    <property type="molecule type" value="Genomic_DNA"/>
</dbReference>
<evidence type="ECO:0000313" key="5">
    <source>
        <dbReference type="EMBL" id="ESP91897.1"/>
    </source>
</evidence>
<dbReference type="SMART" id="SM00823">
    <property type="entry name" value="PKS_PP"/>
    <property type="match status" value="3"/>
</dbReference>
<dbReference type="CDD" id="cd19531">
    <property type="entry name" value="LCL_NRPS-like"/>
    <property type="match status" value="3"/>
</dbReference>
<dbReference type="FunFam" id="3.40.50.980:FF:000001">
    <property type="entry name" value="Non-ribosomal peptide synthetase"/>
    <property type="match status" value="1"/>
</dbReference>
<dbReference type="Gene3D" id="3.30.559.30">
    <property type="entry name" value="Nonribosomal peptide synthetase, condensation domain"/>
    <property type="match status" value="3"/>
</dbReference>
<dbReference type="InterPro" id="IPR000873">
    <property type="entry name" value="AMP-dep_synth/lig_dom"/>
</dbReference>
<dbReference type="Gene3D" id="3.30.300.30">
    <property type="match status" value="3"/>
</dbReference>
<keyword evidence="2" id="KW-0596">Phosphopantetheine</keyword>
<dbReference type="NCBIfam" id="TIGR01733">
    <property type="entry name" value="AA-adenyl-dom"/>
    <property type="match status" value="2"/>
</dbReference>
<dbReference type="Gene3D" id="1.10.10.1830">
    <property type="entry name" value="Non-ribosomal peptide synthase, adenylation domain"/>
    <property type="match status" value="1"/>
</dbReference>
<dbReference type="Pfam" id="PF00550">
    <property type="entry name" value="PP-binding"/>
    <property type="match status" value="3"/>
</dbReference>
<sequence length="3297" mass="367317">MENSAIKTLLAELDGQGIFLYVQDGRLKLRSRHSDIPAQKLALIKEHKQALIAYMQRHHQKLGKLSRSQQRIWFIEQYEAHLCAYNMAGLLRLSKAYSVEQVELAINTVLQRHDVLRSQFKQQGDEVVQLVNPDAKLTLQQQDAPEADDFASVSSLIQDELAYQFDLEHDLLVRARLLVDHGQGHWLYVCMHHIVADGWSIRLFTQSLVDELAGLVSEPMSMQYLDFVHWENKYQQSDEYQQQLNYWQQKLAGFEVFELPTSRPRSVHKEYLGAHAEVLIPQPKAERFSALCQRLGVTQFAGFLGLFYLLLHRYGQAKDITLGVPVLNRIRPEFEGIVGCFINTLPLRLTLTEHLSLQQVLTATHELVKEGLQYQSVAVEEIIDALDIAKSTAHSALFQILFNYNGITGHTVGNDTVNSELFALDNHTAKFDLTLNVSDCAEGVQFSFDYAKHLFDPRFIEQLSEDYVALLDVACDSSQQVSSQVVLHSTATSLVSVPPLNGREQFSGTVLDALYQNAQEYSEHTALIEPSRSFDQQRTSVTYAALISQLEDVAARLHSRHQQTSTPITLLVNRSIQSFVWMLGAMRAGVAYLPIDDATPVARVAEIMAQADSQLLLCASEHLPDMQPLKNKGVDVLDTNALHELSFAQGLPAMPLNSDLAYVMFTSGSTGSPKGVVISHHALVNYVSGVSERIHFDQHTCSAVVTGLATDLGLTGIFPVLSGGGCVVLCDSVEPEQLVQTCVAHNVNLVKLTPSLANALLPWLQTSKPAISQWVLGGESLTGTLTQQLQSLNKEAKIFNHYGPTEACIGVCVYEVLEHRETLCIPIGKPFKHVQFAVLDPQQQAVPKGVPGELYIAGDSLANEYINAPLETAKAFVSLPCDAERQSRYYRTGDCVKLNFDGQLEFVGRFDKQPKINGFRVDIAEIESKLQSLDDVQLAAVICREVAQQNTLVGYFVTNAMETDLAQCEQQIRQQLKACLPAYMIPAYLIHQPSLPKLSSGKIDRKQLQHRQLVVAVPTRQPESVLHHQLISIFASLTGCTGVGIDHSFFAIGGHSLLAMRLLNEIKAQCGVSLSLKQIFANPSVAELAMCIEAQDTSIDIAPLHHVPDQTQSPLSFAQQRIWFIDRMQGHSEQYNLQGVYKLAGELDHQRLECAFRSVIHGHTMLRFTFHQDEQGEAYQKDNIAREFSLHYQDISTLVTEDQQASIDKFIRADAQQSFDLGRDLMLRAALLRLNRNEHVLLITMHHIVSDGWSIAVLAEALSQAYQGGTEQCEQRPEHSYIDYIDWQQRLSQTELWQQSLNYWRDELKDLPQLHSLPTDRARQNNVIQGGELACFEIPRRLREDVGSFCQRTNSTLFQVLKTTFSLWMSRAQQQRDIVLATPVSGRELKAFEPLIGNFINTLVLRDIFTPETQFDAALAASKEQFLEAQAHQMVPFDVLVEALDVPRSLSIHPLAQVVFRVNNEVNEVLQLQGLDIQLLPQGPRSAKLDLEVSIIDGQQQCSIEWLYDTALWDSASIEAFHQQYLYILRQCIEQPSIALSQLALWDDDAQQKFVRATAPIELVDPTVSSWATQFSKIAAQLPNNTAISFAEQNWSYAKVEQIANQLAHCLLEMAFEPQTRIALALPAGPLVPIAMLGVLKANHVYVPLHHETPSQTLQHIFSDADVMLTLALSEDAERLIEAGSDFLLLDDALEQESLLSAYPSSAPSEADLPPCEEPIATQCCYIIYTSGSTGQPKGVPISHGNLHGYLHHAIRNYATMEPLTCVMSTPMAFDATVTAIVPTLVSGGELSILSQGATLITTLIDKLWSPRATLFKLTPAHLRAVLTLTSDAAICETGHRLIVGGEALSSDVVVKLKGKLPNIHIVNEYGPTETTVGVSVFEIPPSMPTDVLSETPDVPIGLPLDGVTMLVVDEFEQPAARNMPGELLIAGNMVSTGYLNQPELTASKFSRREIIRAHPQPVYRSGDRVKWRLDACQEPAYLRYLGRADEQIKLRGYRIDLEAIADIILDIEGIADCVLTVDDATQTLAAHIMWQDTPSMSERQLRHQLSEHLPGYMLPAVFNVVTVMPLTRNGKVDKAALMAALEFESQQNKDVDTASSTQQLQLTPSQQALLVLYQQILPATQIGLEDSFFELGGHSLLAIKLISQIRQQMQLDITLPQLFKTPSIAALAAALPKFERLTVDDDIPVVSRTKTLPLSFSQQRLWLIDQLQSGSAQYHMPASFTFTGDLDLTAFGAALRSVIQRHEVLRTIVLPGASGESPEQLVRDHVEVPLIVEDISALDPSEQQQREVHIKATLCQKPFDLSQDVMLRVVVVKRAQRAYWVHFNMHHIASDGWSMAVLVNEIIAFYRHHSGEDKFALEHHLTQPLAVQYADFAHWQRGFYTPQKQQAAINYWQSQLTDSPTLHQLPLDFARPKVQQLAGKQLTLRLDTATTQAIKAHCQNESVTLFMWLHSVFALLVMRYSGVNDVAIGSPVAGRDQRQLSDLIGFFVNTVVIRAQADHRLTFNQWLAQQKKVILDAFAHQSLPFEQVVEALKPQRSLSHQPLFQILFALQNNDVVDMALPDLHIEEECDDAPNMKFDLEVNATEQGKEIEIEWRYSSALFTEHTIKSMAEAYTVLVNAALSSSDQPVGRLAILTEDQKHKLTKKPEAACEYDVPVCLHERFENVAYMHKDRIAVTDAYGQSLNYGALWQRAGCFAHHLLENGITAGDKLAVCLPPNVDMTVTLLAVLRAGCAYVPVDPKLPAARMQYIMQDSGASGLITSDGLVRELANLSDSVAQSPLTLFSVSDSASWPETASQEGLPSPDVDALAYVIYTSGTTGQPKGVQISHQNLHYYLSYAIREYTNGALNRAVVSTPVAFDATVTSLWGGLLAGLGVELLEDNDTMLVELAKRLFGQESCLFKVTPAHLQGALEVAKRLSLKRQFNAQHHVIVGGEVLPCSLLSELDTFLPEVQWVNEYGPTEATVGTSIYRCNSKTIAQLRAALVHDVPIGQGMPYSHCVVLDEFHQPVPVGVLGELYVSGKGVTAGYLGQSQLNQDKFVNLTLATSNREERFYRTGDKAKWQWEAASQSLQLIFCGRVDEQVKLRGYRIELSEISHHLKQQKGVREARVLLNDKRDNLEAYVVLESMPNDVEQQPQLLDEVCSMTYSEGLALQLPAYMLPHRFIQVPHLPLTGNGKLDVARLHAWAQQCLETQSIIAPSTELESALHTIFAQVLNVETFGITDNFFTLGGHSLLAAQCVGLMQEQLNIAMPMQVLFERPTIAALTKWVRIHTAYEQTQRTDNESDSSEEMFL</sequence>
<dbReference type="NCBIfam" id="NF003417">
    <property type="entry name" value="PRK04813.1"/>
    <property type="match status" value="3"/>
</dbReference>
<reference evidence="6" key="1">
    <citation type="journal article" date="2014" name="Nat. Chem. Biol.">
        <title>Biosynthesis of polybrominated aromatic organic compounds by marine bacteria.</title>
        <authorList>
            <person name="Agarwal V."/>
            <person name="El Gamal A.A."/>
            <person name="Yamanaka K."/>
            <person name="Poth D."/>
            <person name="Kersten R.D."/>
            <person name="Schorn M."/>
            <person name="Allen E.E."/>
            <person name="Moore B.S."/>
        </authorList>
    </citation>
    <scope>NUCLEOTIDE SEQUENCE [LARGE SCALE GENOMIC DNA]</scope>
    <source>
        <strain evidence="6">2ta16</strain>
    </source>
</reference>
<dbReference type="InterPro" id="IPR009081">
    <property type="entry name" value="PP-bd_ACP"/>
</dbReference>
<dbReference type="InterPro" id="IPR010071">
    <property type="entry name" value="AA_adenyl_dom"/>
</dbReference>
<feature type="domain" description="Carrier" evidence="4">
    <location>
        <begin position="2105"/>
        <end position="2180"/>
    </location>
</feature>
<gene>
    <name evidence="5" type="ORF">PL2TA16_05261</name>
</gene>
<dbReference type="FunFam" id="1.10.1200.10:FF:000005">
    <property type="entry name" value="Nonribosomal peptide synthetase 1"/>
    <property type="match status" value="1"/>
</dbReference>
<dbReference type="PROSITE" id="PS00012">
    <property type="entry name" value="PHOSPHOPANTETHEINE"/>
    <property type="match status" value="2"/>
</dbReference>
<dbReference type="Gene3D" id="3.40.50.980">
    <property type="match status" value="2"/>
</dbReference>
<dbReference type="Pfam" id="PF00668">
    <property type="entry name" value="Condensation"/>
    <property type="match status" value="3"/>
</dbReference>
<dbReference type="SUPFAM" id="SSF47336">
    <property type="entry name" value="ACP-like"/>
    <property type="match status" value="3"/>
</dbReference>
<dbReference type="Gene3D" id="2.30.38.10">
    <property type="entry name" value="Luciferase, Domain 3"/>
    <property type="match status" value="1"/>
</dbReference>
<dbReference type="GO" id="GO:0044550">
    <property type="term" value="P:secondary metabolite biosynthetic process"/>
    <property type="evidence" value="ECO:0007669"/>
    <property type="project" value="TreeGrafter"/>
</dbReference>
<dbReference type="Pfam" id="PF13193">
    <property type="entry name" value="AMP-binding_C"/>
    <property type="match status" value="1"/>
</dbReference>
<dbReference type="Gene3D" id="1.10.1200.10">
    <property type="entry name" value="ACP-like"/>
    <property type="match status" value="3"/>
</dbReference>
<dbReference type="InterPro" id="IPR006162">
    <property type="entry name" value="Ppantetheine_attach_site"/>
</dbReference>
<dbReference type="InterPro" id="IPR020845">
    <property type="entry name" value="AMP-binding_CS"/>
</dbReference>
<protein>
    <submittedName>
        <fullName evidence="5">Amino acid adenylation domain/amino acid adenylation domain protein</fullName>
    </submittedName>
</protein>
<dbReference type="InterPro" id="IPR036736">
    <property type="entry name" value="ACP-like_sf"/>
</dbReference>
<dbReference type="Pfam" id="PF00501">
    <property type="entry name" value="AMP-binding"/>
    <property type="match status" value="3"/>
</dbReference>
<accession>V4J9N3</accession>
<dbReference type="GO" id="GO:0043041">
    <property type="term" value="P:amino acid activation for nonribosomal peptide biosynthetic process"/>
    <property type="evidence" value="ECO:0007669"/>
    <property type="project" value="TreeGrafter"/>
</dbReference>
<dbReference type="PANTHER" id="PTHR45527:SF1">
    <property type="entry name" value="FATTY ACID SYNTHASE"/>
    <property type="match status" value="1"/>
</dbReference>
<evidence type="ECO:0000256" key="1">
    <source>
        <dbReference type="ARBA" id="ARBA00001957"/>
    </source>
</evidence>
<evidence type="ECO:0000256" key="2">
    <source>
        <dbReference type="ARBA" id="ARBA00022450"/>
    </source>
</evidence>
<dbReference type="CDD" id="cd05930">
    <property type="entry name" value="A_NRPS"/>
    <property type="match status" value="3"/>
</dbReference>
<dbReference type="Gene3D" id="3.30.559.10">
    <property type="entry name" value="Chloramphenicol acetyltransferase-like domain"/>
    <property type="match status" value="3"/>
</dbReference>
<dbReference type="PROSITE" id="PS00455">
    <property type="entry name" value="AMP_BINDING"/>
    <property type="match status" value="3"/>
</dbReference>
<comment type="cofactor">
    <cofactor evidence="1">
        <name>pantetheine 4'-phosphate</name>
        <dbReference type="ChEBI" id="CHEBI:47942"/>
    </cofactor>
</comment>
<evidence type="ECO:0000256" key="3">
    <source>
        <dbReference type="ARBA" id="ARBA00022553"/>
    </source>
</evidence>
<dbReference type="GO" id="GO:0031177">
    <property type="term" value="F:phosphopantetheine binding"/>
    <property type="evidence" value="ECO:0007669"/>
    <property type="project" value="InterPro"/>
</dbReference>
<proteinExistence type="predicted"/>
<dbReference type="InterPro" id="IPR044894">
    <property type="entry name" value="TubC_N_sf"/>
</dbReference>
<feature type="domain" description="Carrier" evidence="4">
    <location>
        <begin position="1021"/>
        <end position="1096"/>
    </location>
</feature>
<dbReference type="SUPFAM" id="SSF56801">
    <property type="entry name" value="Acetyl-CoA synthetase-like"/>
    <property type="match status" value="3"/>
</dbReference>
<dbReference type="SUPFAM" id="SSF52777">
    <property type="entry name" value="CoA-dependent acyltransferases"/>
    <property type="match status" value="6"/>
</dbReference>